<evidence type="ECO:0000256" key="1">
    <source>
        <dbReference type="SAM" id="Phobius"/>
    </source>
</evidence>
<dbReference type="RefSeq" id="WP_093140938.1">
    <property type="nucleotide sequence ID" value="NZ_FOXF01000008.1"/>
</dbReference>
<protein>
    <submittedName>
        <fullName evidence="2">Prepilin-type N-terminal cleavage/methylation domain-containing protein</fullName>
    </submittedName>
</protein>
<proteinExistence type="predicted"/>
<reference evidence="2 3" key="1">
    <citation type="submission" date="2016-10" db="EMBL/GenBank/DDBJ databases">
        <authorList>
            <person name="Varghese N."/>
            <person name="Submissions S."/>
        </authorList>
    </citation>
    <scope>NUCLEOTIDE SEQUENCE [LARGE SCALE GENOMIC DNA]</scope>
    <source>
        <strain evidence="2 3">DSM 1361</strain>
    </source>
</reference>
<keyword evidence="1" id="KW-0472">Membrane</keyword>
<dbReference type="EMBL" id="FOXF01000008">
    <property type="protein sequence ID" value="SFP19343.1"/>
    <property type="molecule type" value="Genomic_DNA"/>
</dbReference>
<feature type="transmembrane region" description="Helical" evidence="1">
    <location>
        <begin position="7"/>
        <end position="30"/>
    </location>
</feature>
<keyword evidence="1" id="KW-1133">Transmembrane helix</keyword>
<gene>
    <name evidence="2" type="ORF">SAMN02910344_00687</name>
</gene>
<dbReference type="Pfam" id="PF07963">
    <property type="entry name" value="N_methyl"/>
    <property type="match status" value="1"/>
</dbReference>
<organism evidence="2 3">
    <name type="scientific">Ruminobacter amylophilus</name>
    <dbReference type="NCBI Taxonomy" id="867"/>
    <lineage>
        <taxon>Bacteria</taxon>
        <taxon>Pseudomonadati</taxon>
        <taxon>Pseudomonadota</taxon>
        <taxon>Gammaproteobacteria</taxon>
        <taxon>Aeromonadales</taxon>
        <taxon>Succinivibrionaceae</taxon>
        <taxon>Ruminobacter</taxon>
    </lineage>
</organism>
<dbReference type="Proteomes" id="UP000243745">
    <property type="component" value="Unassembled WGS sequence"/>
</dbReference>
<dbReference type="InterPro" id="IPR012902">
    <property type="entry name" value="N_methyl_site"/>
</dbReference>
<keyword evidence="3" id="KW-1185">Reference proteome</keyword>
<evidence type="ECO:0000313" key="3">
    <source>
        <dbReference type="Proteomes" id="UP000243745"/>
    </source>
</evidence>
<dbReference type="NCBIfam" id="TIGR02532">
    <property type="entry name" value="IV_pilin_GFxxxE"/>
    <property type="match status" value="1"/>
</dbReference>
<name>A0A662ZGL9_9GAMM</name>
<dbReference type="AlphaFoldDB" id="A0A662ZGL9"/>
<accession>A0A662ZGL9</accession>
<dbReference type="PROSITE" id="PS00409">
    <property type="entry name" value="PROKAR_NTER_METHYL"/>
    <property type="match status" value="1"/>
</dbReference>
<evidence type="ECO:0000313" key="2">
    <source>
        <dbReference type="EMBL" id="SFP19343.1"/>
    </source>
</evidence>
<sequence>MNRKQKGFSLLELLVSMLIVSVAMLGFAALQAYSSRALSSSYARTSETAVFQDFIKLFQVSNYSVSNLAWGGEQEIDFNCANAKTQLRYQGQAVSPVSVLANGVEDVCTRLARSPAIVSQAVRFRLTRNLTALSKLNSYQLTISFAYVPKKKGDRTDQNGNDIVVSLDNLDNYCPITGNVNDDILNKRRIEHGVVCNRIEVLL</sequence>
<keyword evidence="1" id="KW-0812">Transmembrane</keyword>